<dbReference type="FunFam" id="3.40.50.720:FF:000084">
    <property type="entry name" value="Short-chain dehydrogenase reductase"/>
    <property type="match status" value="1"/>
</dbReference>
<dbReference type="PANTHER" id="PTHR42760:SF133">
    <property type="entry name" value="3-OXOACYL-[ACYL-CARRIER-PROTEIN] REDUCTASE"/>
    <property type="match status" value="1"/>
</dbReference>
<reference evidence="5" key="1">
    <citation type="submission" date="2016-10" db="EMBL/GenBank/DDBJ databases">
        <authorList>
            <person name="Varghese N."/>
            <person name="Submissions S."/>
        </authorList>
    </citation>
    <scope>NUCLEOTIDE SEQUENCE [LARGE SCALE GENOMIC DNA]</scope>
    <source>
        <strain evidence="5">UNC267MFSha1.1M11</strain>
    </source>
</reference>
<evidence type="ECO:0000256" key="1">
    <source>
        <dbReference type="ARBA" id="ARBA00006484"/>
    </source>
</evidence>
<dbReference type="RefSeq" id="WP_090362991.1">
    <property type="nucleotide sequence ID" value="NZ_FMUB01000012.1"/>
</dbReference>
<dbReference type="NCBIfam" id="NF005559">
    <property type="entry name" value="PRK07231.1"/>
    <property type="match status" value="1"/>
</dbReference>
<dbReference type="STRING" id="1502745.SAMN02799620_05159"/>
<dbReference type="EMBL" id="FMUB01000012">
    <property type="protein sequence ID" value="SCX30763.1"/>
    <property type="molecule type" value="Genomic_DNA"/>
</dbReference>
<dbReference type="Proteomes" id="UP000199707">
    <property type="component" value="Unassembled WGS sequence"/>
</dbReference>
<dbReference type="SMART" id="SM00822">
    <property type="entry name" value="PKS_KR"/>
    <property type="match status" value="1"/>
</dbReference>
<proteinExistence type="inferred from homology"/>
<dbReference type="PANTHER" id="PTHR42760">
    <property type="entry name" value="SHORT-CHAIN DEHYDROGENASES/REDUCTASES FAMILY MEMBER"/>
    <property type="match status" value="1"/>
</dbReference>
<dbReference type="SUPFAM" id="SSF51735">
    <property type="entry name" value="NAD(P)-binding Rossmann-fold domains"/>
    <property type="match status" value="1"/>
</dbReference>
<dbReference type="NCBIfam" id="NF009468">
    <property type="entry name" value="PRK12826.1-4"/>
    <property type="match status" value="1"/>
</dbReference>
<evidence type="ECO:0000256" key="2">
    <source>
        <dbReference type="ARBA" id="ARBA00023002"/>
    </source>
</evidence>
<evidence type="ECO:0000313" key="4">
    <source>
        <dbReference type="EMBL" id="SCX30763.1"/>
    </source>
</evidence>
<sequence>MFTSLQGRTAIVTGGSKGIGRGIAETFARAGVDVVITGRNADDLDRTVVALAGLPGRVSGISADVADPEDSRRAVTEAVRRYGGVDIVCANAGIFPSGRLEDLTPDDIEAVLAVNFKGTVYIVQAALAALTSSGHGRVVITSSITGPITGYPGWSHYGASKAAQLGFLRTAAMELAPKKITVNAVLPGNIVTDGLGEMGQEYLDQMASAVPAGRLGSVADIGNAALFFATDEAAYITGQSLVVDGGQILPESHLAIAEL</sequence>
<dbReference type="NCBIfam" id="NF004202">
    <property type="entry name" value="PRK05653.2-2"/>
    <property type="match status" value="1"/>
</dbReference>
<dbReference type="PRINTS" id="PR00081">
    <property type="entry name" value="GDHRDH"/>
</dbReference>
<feature type="domain" description="Ketoreductase" evidence="3">
    <location>
        <begin position="8"/>
        <end position="188"/>
    </location>
</feature>
<dbReference type="InterPro" id="IPR057326">
    <property type="entry name" value="KR_dom"/>
</dbReference>
<protein>
    <submittedName>
        <fullName evidence="4">3-oxoacyl-[acyl-carrier protein] reductase</fullName>
    </submittedName>
</protein>
<accession>A0A1G4WXL0</accession>
<dbReference type="GO" id="GO:0006633">
    <property type="term" value="P:fatty acid biosynthetic process"/>
    <property type="evidence" value="ECO:0007669"/>
    <property type="project" value="TreeGrafter"/>
</dbReference>
<dbReference type="GO" id="GO:0016616">
    <property type="term" value="F:oxidoreductase activity, acting on the CH-OH group of donors, NAD or NADP as acceptor"/>
    <property type="evidence" value="ECO:0007669"/>
    <property type="project" value="TreeGrafter"/>
</dbReference>
<gene>
    <name evidence="4" type="ORF">SAMN02799620_05159</name>
</gene>
<name>A0A1G4WXL0_9MYCO</name>
<dbReference type="Pfam" id="PF13561">
    <property type="entry name" value="adh_short_C2"/>
    <property type="match status" value="1"/>
</dbReference>
<evidence type="ECO:0000259" key="3">
    <source>
        <dbReference type="SMART" id="SM00822"/>
    </source>
</evidence>
<dbReference type="AlphaFoldDB" id="A0A1G4WXL0"/>
<dbReference type="Gene3D" id="3.40.50.720">
    <property type="entry name" value="NAD(P)-binding Rossmann-like Domain"/>
    <property type="match status" value="1"/>
</dbReference>
<comment type="similarity">
    <text evidence="1">Belongs to the short-chain dehydrogenases/reductases (SDR) family.</text>
</comment>
<organism evidence="4 5">
    <name type="scientific">Mycolicibacterium fluoranthenivorans</name>
    <dbReference type="NCBI Taxonomy" id="258505"/>
    <lineage>
        <taxon>Bacteria</taxon>
        <taxon>Bacillati</taxon>
        <taxon>Actinomycetota</taxon>
        <taxon>Actinomycetes</taxon>
        <taxon>Mycobacteriales</taxon>
        <taxon>Mycobacteriaceae</taxon>
        <taxon>Mycolicibacterium</taxon>
    </lineage>
</organism>
<keyword evidence="2" id="KW-0560">Oxidoreductase</keyword>
<dbReference type="InterPro" id="IPR036291">
    <property type="entry name" value="NAD(P)-bd_dom_sf"/>
</dbReference>
<dbReference type="InterPro" id="IPR002347">
    <property type="entry name" value="SDR_fam"/>
</dbReference>
<evidence type="ECO:0000313" key="5">
    <source>
        <dbReference type="Proteomes" id="UP000199707"/>
    </source>
</evidence>
<dbReference type="PRINTS" id="PR00080">
    <property type="entry name" value="SDRFAMILY"/>
</dbReference>
<dbReference type="GO" id="GO:0048038">
    <property type="term" value="F:quinone binding"/>
    <property type="evidence" value="ECO:0007669"/>
    <property type="project" value="TreeGrafter"/>
</dbReference>